<evidence type="ECO:0000313" key="1">
    <source>
        <dbReference type="EMBL" id="HIX67195.1"/>
    </source>
</evidence>
<name>A0A9D2B8H4_9FIRM</name>
<protein>
    <submittedName>
        <fullName evidence="1">Uncharacterized protein</fullName>
    </submittedName>
</protein>
<proteinExistence type="predicted"/>
<evidence type="ECO:0000313" key="2">
    <source>
        <dbReference type="Proteomes" id="UP000886721"/>
    </source>
</evidence>
<dbReference type="EMBL" id="DXEM01000010">
    <property type="protein sequence ID" value="HIX67195.1"/>
    <property type="molecule type" value="Genomic_DNA"/>
</dbReference>
<comment type="caution">
    <text evidence="1">The sequence shown here is derived from an EMBL/GenBank/DDBJ whole genome shotgun (WGS) entry which is preliminary data.</text>
</comment>
<dbReference type="Proteomes" id="UP000886721">
    <property type="component" value="Unassembled WGS sequence"/>
</dbReference>
<accession>A0A9D2B8H4</accession>
<organism evidence="1 2">
    <name type="scientific">Candidatus Anaerostipes excrementavium</name>
    <dbReference type="NCBI Taxonomy" id="2838463"/>
    <lineage>
        <taxon>Bacteria</taxon>
        <taxon>Bacillati</taxon>
        <taxon>Bacillota</taxon>
        <taxon>Clostridia</taxon>
        <taxon>Lachnospirales</taxon>
        <taxon>Lachnospiraceae</taxon>
        <taxon>Anaerostipes</taxon>
    </lineage>
</organism>
<gene>
    <name evidence="1" type="ORF">H9735_03590</name>
</gene>
<sequence length="328" mass="38430">MSLKKTAKSMLFRFPKSWIDSFYRIYNIVFYPEMKEKKRSYGSLNPDKTFYVIRPRTDCIEGLMSLFINVLRQISYAEKKGYIPVVDFENYDTQYKDESLKEKNVWNYYFTQPSDYDLKEVYKSKNVVLSGLNSYYKCYEFLNRDFNKISLQRAHTFLQRYVDFSNAIKILLKEELNIFRPQNSIGLYLRGTDYIALKPAGEPIQPTPKEAFKVVDSLLKKYSLKKVFIVTEDANYYKAAREYYNSALCKVSFDSFIKDYSGIDFLSKDSSVSQLASDPYERGAQYLIKLILLSQCRAIVGGKTCGSWMACVMAEENVEKYIFEKGIY</sequence>
<dbReference type="Gene3D" id="3.40.50.11350">
    <property type="match status" value="1"/>
</dbReference>
<reference evidence="1" key="2">
    <citation type="submission" date="2021-04" db="EMBL/GenBank/DDBJ databases">
        <authorList>
            <person name="Gilroy R."/>
        </authorList>
    </citation>
    <scope>NUCLEOTIDE SEQUENCE</scope>
    <source>
        <strain evidence="1">CHK191-13928</strain>
    </source>
</reference>
<dbReference type="AlphaFoldDB" id="A0A9D2B8H4"/>
<reference evidence="1" key="1">
    <citation type="journal article" date="2021" name="PeerJ">
        <title>Extensive microbial diversity within the chicken gut microbiome revealed by metagenomics and culture.</title>
        <authorList>
            <person name="Gilroy R."/>
            <person name="Ravi A."/>
            <person name="Getino M."/>
            <person name="Pursley I."/>
            <person name="Horton D.L."/>
            <person name="Alikhan N.F."/>
            <person name="Baker D."/>
            <person name="Gharbi K."/>
            <person name="Hall N."/>
            <person name="Watson M."/>
            <person name="Adriaenssens E.M."/>
            <person name="Foster-Nyarko E."/>
            <person name="Jarju S."/>
            <person name="Secka A."/>
            <person name="Antonio M."/>
            <person name="Oren A."/>
            <person name="Chaudhuri R.R."/>
            <person name="La Ragione R."/>
            <person name="Hildebrand F."/>
            <person name="Pallen M.J."/>
        </authorList>
    </citation>
    <scope>NUCLEOTIDE SEQUENCE</scope>
    <source>
        <strain evidence="1">CHK191-13928</strain>
    </source>
</reference>